<dbReference type="InterPro" id="IPR050835">
    <property type="entry name" value="ABC_transporter_sub-D"/>
</dbReference>
<evidence type="ECO:0000256" key="5">
    <source>
        <dbReference type="ARBA" id="ARBA00022840"/>
    </source>
</evidence>
<dbReference type="InterPro" id="IPR011527">
    <property type="entry name" value="ABC1_TM_dom"/>
</dbReference>
<evidence type="ECO:0000256" key="7">
    <source>
        <dbReference type="ARBA" id="ARBA00023136"/>
    </source>
</evidence>
<dbReference type="Gene3D" id="3.40.50.300">
    <property type="entry name" value="P-loop containing nucleotide triphosphate hydrolases"/>
    <property type="match status" value="1"/>
</dbReference>
<dbReference type="eggNOG" id="KOG0060">
    <property type="taxonomic scope" value="Eukaryota"/>
</dbReference>
<dbReference type="InterPro" id="IPR003593">
    <property type="entry name" value="AAA+_ATPase"/>
</dbReference>
<dbReference type="CDD" id="cd03223">
    <property type="entry name" value="ABCD_peroxisomal_ALDP"/>
    <property type="match status" value="1"/>
</dbReference>
<dbReference type="InterPro" id="IPR017871">
    <property type="entry name" value="ABC_transporter-like_CS"/>
</dbReference>
<sequence length="571" mass="64062">MGGRWIIQQNTQRLTRVLATFVGVSVPAALVNSGLKYMQKRIKLSFQRRLTHVLHEHYTNHRAYYAASTLGGLTHADQRITEDVEKFAHTVSELYSYTFKPLLDVVLFTRALSRVMGYQRQAALYGYYLVISQVLRATSPPLALMTAQETALGGAFRAAHQRLVANAEEVAVSWRGRCTEQMILNQHLYRLLHHSRLSAFQQFVQQSLDGFFPPHPLVSPRPSRPARPPHPRHPTSPPPPQDYISAMRLLGSTSRAIGDLVLVYKRVTGLAGHTSRVSELLERIRGLASADEDSTVTRLYLRWAGRDSSAGVLEPLPEPQRLEGDTVKFRRVYLSSPDGNLLVRELSFEVVPGRSVLIMGPNGCGKSSLFRVAAGLWPLQAGEVTLPPKGELFYLSQRPYLVSGTLRDQLLYPEPPQAVWDTASGRSRARVEPWMKSLQLGEEELEERLCECLEAVELDYLLIRGRGWNQVQPWNETLSGGEKQRLAMARLLFHRPRYAILDECTSAVSADGEQKLYSECVRAGITMLSIGHRPALREHHSVIVEFDGSGNFEQRTLRSSDKEGLLAAGQQ</sequence>
<dbReference type="PANTHER" id="PTHR11384:SF67">
    <property type="entry name" value="ATP-BINDING CASSETTE SUB-FAMILY D MEMBER 1"/>
    <property type="match status" value="1"/>
</dbReference>
<dbReference type="InParanoid" id="E1ZGQ0"/>
<dbReference type="Pfam" id="PF00005">
    <property type="entry name" value="ABC_tran"/>
    <property type="match status" value="1"/>
</dbReference>
<dbReference type="GO" id="GO:0006635">
    <property type="term" value="P:fatty acid beta-oxidation"/>
    <property type="evidence" value="ECO:0007669"/>
    <property type="project" value="TreeGrafter"/>
</dbReference>
<dbReference type="GO" id="GO:0042760">
    <property type="term" value="P:very long-chain fatty acid catabolic process"/>
    <property type="evidence" value="ECO:0007669"/>
    <property type="project" value="TreeGrafter"/>
</dbReference>
<dbReference type="InterPro" id="IPR027417">
    <property type="entry name" value="P-loop_NTPase"/>
</dbReference>
<dbReference type="SUPFAM" id="SSF52540">
    <property type="entry name" value="P-loop containing nucleoside triphosphate hydrolases"/>
    <property type="match status" value="1"/>
</dbReference>
<feature type="domain" description="ABC transporter" evidence="9">
    <location>
        <begin position="327"/>
        <end position="568"/>
    </location>
</feature>
<reference evidence="10 11" key="1">
    <citation type="journal article" date="2010" name="Plant Cell">
        <title>The Chlorella variabilis NC64A genome reveals adaptation to photosymbiosis, coevolution with viruses, and cryptic sex.</title>
        <authorList>
            <person name="Blanc G."/>
            <person name="Duncan G."/>
            <person name="Agarkova I."/>
            <person name="Borodovsky M."/>
            <person name="Gurnon J."/>
            <person name="Kuo A."/>
            <person name="Lindquist E."/>
            <person name="Lucas S."/>
            <person name="Pangilinan J."/>
            <person name="Polle J."/>
            <person name="Salamov A."/>
            <person name="Terry A."/>
            <person name="Yamada T."/>
            <person name="Dunigan D.D."/>
            <person name="Grigoriev I.V."/>
            <person name="Claverie J.M."/>
            <person name="Van Etten J.L."/>
        </authorList>
    </citation>
    <scope>NUCLEOTIDE SEQUENCE [LARGE SCALE GENOMIC DNA]</scope>
    <source>
        <strain evidence="10 11">NC64A</strain>
    </source>
</reference>
<evidence type="ECO:0000256" key="8">
    <source>
        <dbReference type="SAM" id="MobiDB-lite"/>
    </source>
</evidence>
<dbReference type="GeneID" id="17354528"/>
<dbReference type="InterPro" id="IPR003439">
    <property type="entry name" value="ABC_transporter-like_ATP-bd"/>
</dbReference>
<dbReference type="STRING" id="554065.E1ZGQ0"/>
<keyword evidence="11" id="KW-1185">Reference proteome</keyword>
<evidence type="ECO:0000256" key="2">
    <source>
        <dbReference type="ARBA" id="ARBA00022448"/>
    </source>
</evidence>
<dbReference type="Pfam" id="PF06472">
    <property type="entry name" value="ABC_membrane_2"/>
    <property type="match status" value="1"/>
</dbReference>
<evidence type="ECO:0000313" key="11">
    <source>
        <dbReference type="Proteomes" id="UP000008141"/>
    </source>
</evidence>
<dbReference type="AlphaFoldDB" id="E1ZGQ0"/>
<keyword evidence="2" id="KW-0813">Transport</keyword>
<keyword evidence="3" id="KW-0812">Transmembrane</keyword>
<keyword evidence="7" id="KW-0472">Membrane</keyword>
<dbReference type="GO" id="GO:0005524">
    <property type="term" value="F:ATP binding"/>
    <property type="evidence" value="ECO:0007669"/>
    <property type="project" value="UniProtKB-KW"/>
</dbReference>
<evidence type="ECO:0000256" key="1">
    <source>
        <dbReference type="ARBA" id="ARBA00008575"/>
    </source>
</evidence>
<dbReference type="GO" id="GO:0015910">
    <property type="term" value="P:long-chain fatty acid import into peroxisome"/>
    <property type="evidence" value="ECO:0007669"/>
    <property type="project" value="TreeGrafter"/>
</dbReference>
<keyword evidence="4" id="KW-0547">Nucleotide-binding</keyword>
<dbReference type="PROSITE" id="PS00211">
    <property type="entry name" value="ABC_TRANSPORTER_1"/>
    <property type="match status" value="1"/>
</dbReference>
<dbReference type="GO" id="GO:0005324">
    <property type="term" value="F:long-chain fatty acid transmembrane transporter activity"/>
    <property type="evidence" value="ECO:0007669"/>
    <property type="project" value="TreeGrafter"/>
</dbReference>
<evidence type="ECO:0000259" key="9">
    <source>
        <dbReference type="PROSITE" id="PS50893"/>
    </source>
</evidence>
<dbReference type="SMART" id="SM00382">
    <property type="entry name" value="AAA"/>
    <property type="match status" value="1"/>
</dbReference>
<dbReference type="OMA" id="CHRTSLW"/>
<comment type="similarity">
    <text evidence="1">Belongs to the ABC transporter superfamily. ABCD family. Peroxisomal fatty acyl CoA transporter (TC 3.A.1.203) subfamily.</text>
</comment>
<evidence type="ECO:0000313" key="10">
    <source>
        <dbReference type="EMBL" id="EFN54974.1"/>
    </source>
</evidence>
<dbReference type="PANTHER" id="PTHR11384">
    <property type="entry name" value="ATP-BINDING CASSETTE, SUB-FAMILY D MEMBER"/>
    <property type="match status" value="1"/>
</dbReference>
<evidence type="ECO:0000256" key="6">
    <source>
        <dbReference type="ARBA" id="ARBA00022989"/>
    </source>
</evidence>
<protein>
    <recommendedName>
        <fullName evidence="9">ABC transporter domain-containing protein</fullName>
    </recommendedName>
</protein>
<gene>
    <name evidence="10" type="ORF">CHLNCDRAFT_35761</name>
</gene>
<dbReference type="GO" id="GO:0140359">
    <property type="term" value="F:ABC-type transporter activity"/>
    <property type="evidence" value="ECO:0007669"/>
    <property type="project" value="InterPro"/>
</dbReference>
<dbReference type="RefSeq" id="XP_005847076.1">
    <property type="nucleotide sequence ID" value="XM_005847014.1"/>
</dbReference>
<keyword evidence="5" id="KW-0067">ATP-binding</keyword>
<keyword evidence="6" id="KW-1133">Transmembrane helix</keyword>
<dbReference type="GO" id="GO:0007031">
    <property type="term" value="P:peroxisome organization"/>
    <property type="evidence" value="ECO:0007669"/>
    <property type="project" value="TreeGrafter"/>
</dbReference>
<name>E1ZGQ0_CHLVA</name>
<proteinExistence type="inferred from homology"/>
<dbReference type="Proteomes" id="UP000008141">
    <property type="component" value="Unassembled WGS sequence"/>
</dbReference>
<dbReference type="PROSITE" id="PS50893">
    <property type="entry name" value="ABC_TRANSPORTER_2"/>
    <property type="match status" value="1"/>
</dbReference>
<feature type="compositionally biased region" description="Pro residues" evidence="8">
    <location>
        <begin position="214"/>
        <end position="226"/>
    </location>
</feature>
<evidence type="ECO:0000256" key="3">
    <source>
        <dbReference type="ARBA" id="ARBA00022692"/>
    </source>
</evidence>
<feature type="region of interest" description="Disordered" evidence="8">
    <location>
        <begin position="214"/>
        <end position="242"/>
    </location>
</feature>
<accession>E1ZGQ0</accession>
<dbReference type="OrthoDB" id="422637at2759"/>
<dbReference type="KEGG" id="cvr:CHLNCDRAFT_35761"/>
<dbReference type="EMBL" id="GL433846">
    <property type="protein sequence ID" value="EFN54974.1"/>
    <property type="molecule type" value="Genomic_DNA"/>
</dbReference>
<dbReference type="GO" id="GO:0016887">
    <property type="term" value="F:ATP hydrolysis activity"/>
    <property type="evidence" value="ECO:0007669"/>
    <property type="project" value="InterPro"/>
</dbReference>
<dbReference type="GO" id="GO:0005778">
    <property type="term" value="C:peroxisomal membrane"/>
    <property type="evidence" value="ECO:0007669"/>
    <property type="project" value="TreeGrafter"/>
</dbReference>
<evidence type="ECO:0000256" key="4">
    <source>
        <dbReference type="ARBA" id="ARBA00022741"/>
    </source>
</evidence>
<organism evidence="11">
    <name type="scientific">Chlorella variabilis</name>
    <name type="common">Green alga</name>
    <dbReference type="NCBI Taxonomy" id="554065"/>
    <lineage>
        <taxon>Eukaryota</taxon>
        <taxon>Viridiplantae</taxon>
        <taxon>Chlorophyta</taxon>
        <taxon>core chlorophytes</taxon>
        <taxon>Trebouxiophyceae</taxon>
        <taxon>Chlorellales</taxon>
        <taxon>Chlorellaceae</taxon>
        <taxon>Chlorella clade</taxon>
        <taxon>Chlorella</taxon>
    </lineage>
</organism>